<dbReference type="RefSeq" id="WP_028383336.1">
    <property type="nucleotide sequence ID" value="NZ_CAAAJG010000010.1"/>
</dbReference>
<feature type="region of interest" description="Disordered" evidence="1">
    <location>
        <begin position="444"/>
        <end position="465"/>
    </location>
</feature>
<feature type="chain" id="PRO_5016854271" evidence="2">
    <location>
        <begin position="23"/>
        <end position="465"/>
    </location>
</feature>
<evidence type="ECO:0000313" key="6">
    <source>
        <dbReference type="Proteomes" id="UP000254040"/>
    </source>
</evidence>
<keyword evidence="5" id="KW-1185">Reference proteome</keyword>
<dbReference type="STRING" id="39962.Lmor_1414"/>
<dbReference type="OrthoDB" id="5634380at2"/>
<proteinExistence type="predicted"/>
<dbReference type="Proteomes" id="UP000054985">
    <property type="component" value="Unassembled WGS sequence"/>
</dbReference>
<dbReference type="Proteomes" id="UP000254040">
    <property type="component" value="Unassembled WGS sequence"/>
</dbReference>
<organism evidence="4 6">
    <name type="scientific">Legionella moravica</name>
    <dbReference type="NCBI Taxonomy" id="39962"/>
    <lineage>
        <taxon>Bacteria</taxon>
        <taxon>Pseudomonadati</taxon>
        <taxon>Pseudomonadota</taxon>
        <taxon>Gammaproteobacteria</taxon>
        <taxon>Legionellales</taxon>
        <taxon>Legionellaceae</taxon>
        <taxon>Legionella</taxon>
    </lineage>
</organism>
<dbReference type="EMBL" id="LNYN01000019">
    <property type="protein sequence ID" value="KTD34881.1"/>
    <property type="molecule type" value="Genomic_DNA"/>
</dbReference>
<gene>
    <name evidence="4" type="primary">icmX</name>
    <name evidence="3" type="ORF">Lmor_1414</name>
    <name evidence="4" type="ORF">NCTC12239_02827</name>
</gene>
<protein>
    <submittedName>
        <fullName evidence="4">Intracellular multiplication protein IcmX</fullName>
    </submittedName>
</protein>
<keyword evidence="2" id="KW-0732">Signal</keyword>
<accession>A0A378JZ90</accession>
<evidence type="ECO:0000313" key="3">
    <source>
        <dbReference type="EMBL" id="KTD34881.1"/>
    </source>
</evidence>
<evidence type="ECO:0000313" key="5">
    <source>
        <dbReference type="Proteomes" id="UP000054985"/>
    </source>
</evidence>
<evidence type="ECO:0000313" key="4">
    <source>
        <dbReference type="EMBL" id="STX63874.1"/>
    </source>
</evidence>
<feature type="signal peptide" evidence="2">
    <location>
        <begin position="1"/>
        <end position="22"/>
    </location>
</feature>
<reference evidence="4 6" key="2">
    <citation type="submission" date="2018-06" db="EMBL/GenBank/DDBJ databases">
        <authorList>
            <consortium name="Pathogen Informatics"/>
            <person name="Doyle S."/>
        </authorList>
    </citation>
    <scope>NUCLEOTIDE SEQUENCE [LARGE SCALE GENOMIC DNA]</scope>
    <source>
        <strain evidence="4 6">NCTC12239</strain>
    </source>
</reference>
<dbReference type="NCBIfam" id="NF038225">
    <property type="entry name" value="IcmX_IVB"/>
    <property type="match status" value="1"/>
</dbReference>
<reference evidence="3 5" key="1">
    <citation type="submission" date="2015-11" db="EMBL/GenBank/DDBJ databases">
        <title>Genomic analysis of 38 Legionella species identifies large and diverse effector repertoires.</title>
        <authorList>
            <person name="Burstein D."/>
            <person name="Amaro F."/>
            <person name="Zusman T."/>
            <person name="Lifshitz Z."/>
            <person name="Cohen O."/>
            <person name="Gilbert J.A."/>
            <person name="Pupko T."/>
            <person name="Shuman H.A."/>
            <person name="Segal G."/>
        </authorList>
    </citation>
    <scope>NUCLEOTIDE SEQUENCE [LARGE SCALE GENOMIC DNA]</scope>
    <source>
        <strain evidence="3 5">ATCC 43877</strain>
    </source>
</reference>
<dbReference type="AlphaFoldDB" id="A0A378JZ90"/>
<dbReference type="EMBL" id="UGOG01000001">
    <property type="protein sequence ID" value="STX63874.1"/>
    <property type="molecule type" value="Genomic_DNA"/>
</dbReference>
<evidence type="ECO:0000256" key="1">
    <source>
        <dbReference type="SAM" id="MobiDB-lite"/>
    </source>
</evidence>
<evidence type="ECO:0000256" key="2">
    <source>
        <dbReference type="SAM" id="SignalP"/>
    </source>
</evidence>
<name>A0A378JZ90_9GAMM</name>
<sequence length="465" mass="50769">MKLLSKCSLMTLLCLSSYSVVVTGTDNIMDTPNPTQSNSNSDLTKYLKNLGNFLGFDLTTNNPPTPPKDFTTSLLNEVDASLFQNYVFSTFFGAIPVNAMNQIVKQFVPTSVAGAKGINDLANLTFKNYGDDSGSSTLGVTASSLLDQATANKGSYLPDPVSQAVFNILGTPDYTYCMDNNGTNWNKGECQYKYEDKVIFNTAGYIPKVTEYFSYSYNQKFINQLNSNSLIAPLMYSEDQIPSDAMQPSLKPGSTPGLTAQNQAQLANNFIRYVSGLVSPSALPKMKDYGDLYDLATKNIGANPPDAKQMQAQATLSSYFNNLRIYAAQSSVGISNLYYIMSKRLPQEQPSAGNGSSSVVSSQALSEFNMATWRILNPKAKTGADGLPTQWMQQLDTASSATIQKEIAVLLAEINYQMYLDRQLQERILLTNTIMLMQNLKASEPSADFSNQGSDAEATNAETSE</sequence>